<feature type="chain" id="PRO_5040335612" evidence="1">
    <location>
        <begin position="25"/>
        <end position="222"/>
    </location>
</feature>
<evidence type="ECO:0000256" key="1">
    <source>
        <dbReference type="SAM" id="SignalP"/>
    </source>
</evidence>
<comment type="caution">
    <text evidence="2">The sequence shown here is derived from an EMBL/GenBank/DDBJ whole genome shotgun (WGS) entry which is preliminary data.</text>
</comment>
<keyword evidence="3" id="KW-1185">Reference proteome</keyword>
<dbReference type="Proteomes" id="UP000748756">
    <property type="component" value="Unassembled WGS sequence"/>
</dbReference>
<reference evidence="2" key="1">
    <citation type="journal article" date="2020" name="Fungal Divers.">
        <title>Resolving the Mortierellaceae phylogeny through synthesis of multi-gene phylogenetics and phylogenomics.</title>
        <authorList>
            <person name="Vandepol N."/>
            <person name="Liber J."/>
            <person name="Desiro A."/>
            <person name="Na H."/>
            <person name="Kennedy M."/>
            <person name="Barry K."/>
            <person name="Grigoriev I.V."/>
            <person name="Miller A.N."/>
            <person name="O'Donnell K."/>
            <person name="Stajich J.E."/>
            <person name="Bonito G."/>
        </authorList>
    </citation>
    <scope>NUCLEOTIDE SEQUENCE</scope>
    <source>
        <strain evidence="2">NRRL 6426</strain>
    </source>
</reference>
<proteinExistence type="predicted"/>
<feature type="signal peptide" evidence="1">
    <location>
        <begin position="1"/>
        <end position="24"/>
    </location>
</feature>
<name>A0A9P5S084_9FUNG</name>
<dbReference type="OrthoDB" id="2440113at2759"/>
<evidence type="ECO:0000313" key="3">
    <source>
        <dbReference type="Proteomes" id="UP000748756"/>
    </source>
</evidence>
<accession>A0A9P5S084</accession>
<dbReference type="AlphaFoldDB" id="A0A9P5S084"/>
<organism evidence="2 3">
    <name type="scientific">Linnemannia schmuckeri</name>
    <dbReference type="NCBI Taxonomy" id="64567"/>
    <lineage>
        <taxon>Eukaryota</taxon>
        <taxon>Fungi</taxon>
        <taxon>Fungi incertae sedis</taxon>
        <taxon>Mucoromycota</taxon>
        <taxon>Mortierellomycotina</taxon>
        <taxon>Mortierellomycetes</taxon>
        <taxon>Mortierellales</taxon>
        <taxon>Mortierellaceae</taxon>
        <taxon>Linnemannia</taxon>
    </lineage>
</organism>
<protein>
    <submittedName>
        <fullName evidence="2">Uncharacterized protein</fullName>
    </submittedName>
</protein>
<dbReference type="EMBL" id="JAAAUQ010000413">
    <property type="protein sequence ID" value="KAF9150477.1"/>
    <property type="molecule type" value="Genomic_DNA"/>
</dbReference>
<gene>
    <name evidence="2" type="ORF">BG015_007723</name>
</gene>
<keyword evidence="1" id="KW-0732">Signal</keyword>
<sequence>MKPTFSSIALVSLVCLQYLAGTSTAQVTTTTASGAPVTPTSTTPAVVPTPTVPAWVNTPGLVVNSVFDGLTVMQNSFVSISASLVDGRPMSSILITVAKKDGSGNTTIADIKQANLVTPRQLWNVSSDSYPVGPYVLSMIVTPGTSNTTATTGTPAVPQPSTGVPPPTTGAASIYYWKANIFVRGPQAPILAGGAASGRSVGSTAGYIAAAGVTLLGSLLVL</sequence>
<evidence type="ECO:0000313" key="2">
    <source>
        <dbReference type="EMBL" id="KAF9150477.1"/>
    </source>
</evidence>